<reference evidence="2" key="1">
    <citation type="submission" date="2017-04" db="EMBL/GenBank/DDBJ databases">
        <title>Function of individual gut microbiota members based on whole genome sequencing of pure cultures obtained from chicken caecum.</title>
        <authorList>
            <person name="Medvecky M."/>
            <person name="Cejkova D."/>
            <person name="Polansky O."/>
            <person name="Karasova D."/>
            <person name="Kubasova T."/>
            <person name="Cizek A."/>
            <person name="Rychlik I."/>
        </authorList>
    </citation>
    <scope>NUCLEOTIDE SEQUENCE [LARGE SCALE GENOMIC DNA]</scope>
    <source>
        <strain evidence="2">An199</strain>
    </source>
</reference>
<protein>
    <recommendedName>
        <fullName evidence="3">Glycosyltransferase</fullName>
    </recommendedName>
</protein>
<evidence type="ECO:0008006" key="3">
    <source>
        <dbReference type="Google" id="ProtNLM"/>
    </source>
</evidence>
<name>A0A1Y4IUF6_PARDI</name>
<organism evidence="1 2">
    <name type="scientific">Parabacteroides distasonis</name>
    <dbReference type="NCBI Taxonomy" id="823"/>
    <lineage>
        <taxon>Bacteria</taxon>
        <taxon>Pseudomonadati</taxon>
        <taxon>Bacteroidota</taxon>
        <taxon>Bacteroidia</taxon>
        <taxon>Bacteroidales</taxon>
        <taxon>Tannerellaceae</taxon>
        <taxon>Parabacteroides</taxon>
    </lineage>
</organism>
<dbReference type="EMBL" id="NFJX01000003">
    <property type="protein sequence ID" value="OUP21231.1"/>
    <property type="molecule type" value="Genomic_DNA"/>
</dbReference>
<evidence type="ECO:0000313" key="2">
    <source>
        <dbReference type="Proteomes" id="UP000195950"/>
    </source>
</evidence>
<dbReference type="Proteomes" id="UP000195950">
    <property type="component" value="Unassembled WGS sequence"/>
</dbReference>
<dbReference type="AlphaFoldDB" id="A0A1Y4IUF6"/>
<gene>
    <name evidence="1" type="ORF">B5F32_05350</name>
</gene>
<comment type="caution">
    <text evidence="1">The sequence shown here is derived from an EMBL/GenBank/DDBJ whole genome shotgun (WGS) entry which is preliminary data.</text>
</comment>
<evidence type="ECO:0000313" key="1">
    <source>
        <dbReference type="EMBL" id="OUP21231.1"/>
    </source>
</evidence>
<sequence>MRFMTEYNNDLCMLVLSCDSYSDLWDDFFNLRDKYWNDTTIRWYIVTETKEYQRGGVTVIHCGKDMNWAARFRKAVETVGTPYIGVFLEDYFITDKVDIDRVKYLLELMKRERVTYINVSDVFGNIIDMPNKEYFIDHLIRIPTHKRYGISTVTSIWEKSFLLQKLGAGDYSAWQFEIDRCHEAATSDGLGGFLLCDEKCTFNVSTIPIVIQGKFYPDAIRYFKRKGYVIDISRRMIMPFRQVFLYKLKVRMSKARFMRKQLKWIGARIFGIKFFTED</sequence>
<accession>A0A1Y4IUF6</accession>
<proteinExistence type="predicted"/>